<accession>A0A067FWQ8</accession>
<gene>
    <name evidence="2" type="ORF">CISIN_1g030713mg</name>
</gene>
<organism evidence="2 3">
    <name type="scientific">Citrus sinensis</name>
    <name type="common">Sweet orange</name>
    <name type="synonym">Citrus aurantium var. sinensis</name>
    <dbReference type="NCBI Taxonomy" id="2711"/>
    <lineage>
        <taxon>Eukaryota</taxon>
        <taxon>Viridiplantae</taxon>
        <taxon>Streptophyta</taxon>
        <taxon>Embryophyta</taxon>
        <taxon>Tracheophyta</taxon>
        <taxon>Spermatophyta</taxon>
        <taxon>Magnoliopsida</taxon>
        <taxon>eudicotyledons</taxon>
        <taxon>Gunneridae</taxon>
        <taxon>Pentapetalae</taxon>
        <taxon>rosids</taxon>
        <taxon>malvids</taxon>
        <taxon>Sapindales</taxon>
        <taxon>Rutaceae</taxon>
        <taxon>Aurantioideae</taxon>
        <taxon>Citrus</taxon>
    </lineage>
</organism>
<dbReference type="STRING" id="2711.A0A067FWQ8"/>
<dbReference type="PANTHER" id="PTHR36751:SF1">
    <property type="entry name" value="F3E22.8 PROTEIN"/>
    <property type="match status" value="1"/>
</dbReference>
<dbReference type="eggNOG" id="ENOG502RZV7">
    <property type="taxonomic scope" value="Eukaryota"/>
</dbReference>
<dbReference type="KEGG" id="cit:102627403"/>
<dbReference type="EMBL" id="KK784888">
    <property type="protein sequence ID" value="KDO71763.1"/>
    <property type="molecule type" value="Genomic_DNA"/>
</dbReference>
<protein>
    <submittedName>
        <fullName evidence="2">Uncharacterized protein</fullName>
    </submittedName>
</protein>
<dbReference type="OrthoDB" id="1914074at2759"/>
<evidence type="ECO:0000313" key="3">
    <source>
        <dbReference type="Proteomes" id="UP000027120"/>
    </source>
</evidence>
<evidence type="ECO:0000256" key="1">
    <source>
        <dbReference type="SAM" id="MobiDB-lite"/>
    </source>
</evidence>
<reference evidence="2 3" key="1">
    <citation type="submission" date="2014-04" db="EMBL/GenBank/DDBJ databases">
        <authorList>
            <consortium name="International Citrus Genome Consortium"/>
            <person name="Gmitter F."/>
            <person name="Chen C."/>
            <person name="Farmerie W."/>
            <person name="Harkins T."/>
            <person name="Desany B."/>
            <person name="Mohiuddin M."/>
            <person name="Kodira C."/>
            <person name="Borodovsky M."/>
            <person name="Lomsadze A."/>
            <person name="Burns P."/>
            <person name="Jenkins J."/>
            <person name="Prochnik S."/>
            <person name="Shu S."/>
            <person name="Chapman J."/>
            <person name="Pitluck S."/>
            <person name="Schmutz J."/>
            <person name="Rokhsar D."/>
        </authorList>
    </citation>
    <scope>NUCLEOTIDE SEQUENCE</scope>
</reference>
<name>A0A067FWQ8_CITSI</name>
<evidence type="ECO:0000313" key="2">
    <source>
        <dbReference type="EMBL" id="KDO71763.1"/>
    </source>
</evidence>
<feature type="compositionally biased region" description="Basic residues" evidence="1">
    <location>
        <begin position="49"/>
        <end position="69"/>
    </location>
</feature>
<dbReference type="PANTHER" id="PTHR36751">
    <property type="entry name" value="F3E22.8 PROTEIN"/>
    <property type="match status" value="1"/>
</dbReference>
<dbReference type="AlphaFoldDB" id="A0A067FWQ8"/>
<dbReference type="PaxDb" id="2711-XP_006489029.1"/>
<keyword evidence="3" id="KW-1185">Reference proteome</keyword>
<sequence length="173" mass="18863">MDIALIGDAVSSSTSQTLGIAKFILRRHYLLSVPVLPRDALAPPPVKSTSRRTVPRTLLRKKRRTKRRSYSGGDDSEDSGEGDGFFDGGNDDGPFGGGGGYGGRGWNFDGFGGKNWGDDGESSSSNEFAFDFVYEVIYWIALSNCVHFAFKKVARIVADSDRDKVPMRLTPVC</sequence>
<feature type="region of interest" description="Disordered" evidence="1">
    <location>
        <begin position="41"/>
        <end position="98"/>
    </location>
</feature>
<dbReference type="Proteomes" id="UP000027120">
    <property type="component" value="Unassembled WGS sequence"/>
</dbReference>
<proteinExistence type="predicted"/>